<dbReference type="GO" id="GO:0003700">
    <property type="term" value="F:DNA-binding transcription factor activity"/>
    <property type="evidence" value="ECO:0007669"/>
    <property type="project" value="InterPro"/>
</dbReference>
<keyword evidence="9" id="KW-1185">Reference proteome</keyword>
<keyword evidence="3" id="KW-0238">DNA-binding</keyword>
<dbReference type="PROSITE" id="PS50811">
    <property type="entry name" value="WRKY"/>
    <property type="match status" value="1"/>
</dbReference>
<dbReference type="Gene3D" id="2.20.25.80">
    <property type="entry name" value="WRKY domain"/>
    <property type="match status" value="1"/>
</dbReference>
<evidence type="ECO:0000256" key="6">
    <source>
        <dbReference type="SAM" id="Coils"/>
    </source>
</evidence>
<proteinExistence type="predicted"/>
<dbReference type="InterPro" id="IPR036576">
    <property type="entry name" value="WRKY_dom_sf"/>
</dbReference>
<dbReference type="Gramene" id="PHT74383">
    <property type="protein sequence ID" value="PHT74383"/>
    <property type="gene ID" value="T459_21660"/>
</dbReference>
<dbReference type="PANTHER" id="PTHR31429:SF80">
    <property type="entry name" value="WRKY DOMAIN-CONTAINING PROTEIN"/>
    <property type="match status" value="1"/>
</dbReference>
<keyword evidence="4" id="KW-0804">Transcription</keyword>
<keyword evidence="2" id="KW-0805">Transcription regulation</keyword>
<gene>
    <name evidence="8" type="ORF">T459_21660</name>
</gene>
<dbReference type="InterPro" id="IPR044810">
    <property type="entry name" value="WRKY_plant"/>
</dbReference>
<protein>
    <recommendedName>
        <fullName evidence="7">WRKY domain-containing protein</fullName>
    </recommendedName>
</protein>
<evidence type="ECO:0000259" key="7">
    <source>
        <dbReference type="PROSITE" id="PS50811"/>
    </source>
</evidence>
<dbReference type="EMBL" id="AYRZ02000008">
    <property type="protein sequence ID" value="PHT74383.1"/>
    <property type="molecule type" value="Genomic_DNA"/>
</dbReference>
<feature type="coiled-coil region" evidence="6">
    <location>
        <begin position="458"/>
        <end position="485"/>
    </location>
</feature>
<name>A0A2G2YXD9_CAPAN</name>
<reference evidence="8 9" key="1">
    <citation type="journal article" date="2014" name="Nat. Genet.">
        <title>Genome sequence of the hot pepper provides insights into the evolution of pungency in Capsicum species.</title>
        <authorList>
            <person name="Kim S."/>
            <person name="Park M."/>
            <person name="Yeom S.I."/>
            <person name="Kim Y.M."/>
            <person name="Lee J.M."/>
            <person name="Lee H.A."/>
            <person name="Seo E."/>
            <person name="Choi J."/>
            <person name="Cheong K."/>
            <person name="Kim K.T."/>
            <person name="Jung K."/>
            <person name="Lee G.W."/>
            <person name="Oh S.K."/>
            <person name="Bae C."/>
            <person name="Kim S.B."/>
            <person name="Lee H.Y."/>
            <person name="Kim S.Y."/>
            <person name="Kim M.S."/>
            <person name="Kang B.C."/>
            <person name="Jo Y.D."/>
            <person name="Yang H.B."/>
            <person name="Jeong H.J."/>
            <person name="Kang W.H."/>
            <person name="Kwon J.K."/>
            <person name="Shin C."/>
            <person name="Lim J.Y."/>
            <person name="Park J.H."/>
            <person name="Huh J.H."/>
            <person name="Kim J.S."/>
            <person name="Kim B.D."/>
            <person name="Cohen O."/>
            <person name="Paran I."/>
            <person name="Suh M.C."/>
            <person name="Lee S.B."/>
            <person name="Kim Y.K."/>
            <person name="Shin Y."/>
            <person name="Noh S.J."/>
            <person name="Park J."/>
            <person name="Seo Y.S."/>
            <person name="Kwon S.Y."/>
            <person name="Kim H.A."/>
            <person name="Park J.M."/>
            <person name="Kim H.J."/>
            <person name="Choi S.B."/>
            <person name="Bosland P.W."/>
            <person name="Reeves G."/>
            <person name="Jo S.H."/>
            <person name="Lee B.W."/>
            <person name="Cho H.T."/>
            <person name="Choi H.S."/>
            <person name="Lee M.S."/>
            <person name="Yu Y."/>
            <person name="Do Choi Y."/>
            <person name="Park B.S."/>
            <person name="van Deynze A."/>
            <person name="Ashrafi H."/>
            <person name="Hill T."/>
            <person name="Kim W.T."/>
            <person name="Pai H.S."/>
            <person name="Ahn H.K."/>
            <person name="Yeam I."/>
            <person name="Giovannoni J.J."/>
            <person name="Rose J.K."/>
            <person name="Sorensen I."/>
            <person name="Lee S.J."/>
            <person name="Kim R.W."/>
            <person name="Choi I.Y."/>
            <person name="Choi B.S."/>
            <person name="Lim J.S."/>
            <person name="Lee Y.H."/>
            <person name="Choi D."/>
        </authorList>
    </citation>
    <scope>NUCLEOTIDE SEQUENCE [LARGE SCALE GENOMIC DNA]</scope>
    <source>
        <strain evidence="9">cv. CM334</strain>
    </source>
</reference>
<evidence type="ECO:0000256" key="1">
    <source>
        <dbReference type="ARBA" id="ARBA00004123"/>
    </source>
</evidence>
<reference evidence="8 9" key="2">
    <citation type="journal article" date="2017" name="Genome Biol.">
        <title>New reference genome sequences of hot pepper reveal the massive evolution of plant disease-resistance genes by retroduplication.</title>
        <authorList>
            <person name="Kim S."/>
            <person name="Park J."/>
            <person name="Yeom S.I."/>
            <person name="Kim Y.M."/>
            <person name="Seo E."/>
            <person name="Kim K.T."/>
            <person name="Kim M.S."/>
            <person name="Lee J.M."/>
            <person name="Cheong K."/>
            <person name="Shin H.S."/>
            <person name="Kim S.B."/>
            <person name="Han K."/>
            <person name="Lee J."/>
            <person name="Park M."/>
            <person name="Lee H.A."/>
            <person name="Lee H.Y."/>
            <person name="Lee Y."/>
            <person name="Oh S."/>
            <person name="Lee J.H."/>
            <person name="Choi E."/>
            <person name="Choi E."/>
            <person name="Lee S.E."/>
            <person name="Jeon J."/>
            <person name="Kim H."/>
            <person name="Choi G."/>
            <person name="Song H."/>
            <person name="Lee J."/>
            <person name="Lee S.C."/>
            <person name="Kwon J.K."/>
            <person name="Lee H.Y."/>
            <person name="Koo N."/>
            <person name="Hong Y."/>
            <person name="Kim R.W."/>
            <person name="Kang W.H."/>
            <person name="Huh J.H."/>
            <person name="Kang B.C."/>
            <person name="Yang T.J."/>
            <person name="Lee Y.H."/>
            <person name="Bennetzen J.L."/>
            <person name="Choi D."/>
        </authorList>
    </citation>
    <scope>NUCLEOTIDE SEQUENCE [LARGE SCALE GENOMIC DNA]</scope>
    <source>
        <strain evidence="9">cv. CM334</strain>
    </source>
</reference>
<comment type="caution">
    <text evidence="8">The sequence shown here is derived from an EMBL/GenBank/DDBJ whole genome shotgun (WGS) entry which is preliminary data.</text>
</comment>
<dbReference type="SMART" id="SM00774">
    <property type="entry name" value="WRKY"/>
    <property type="match status" value="1"/>
</dbReference>
<sequence length="489" mass="55814">MKEENKKLATMLTTLGENYNSLRTNLIELQQKHSTHEEDNNSKLLSRKRKAEDVCCVNNSDINFEEASPKRPREIITTSISTVSVKTTLSDQTSLVKDGYNWRKYGQKVTRDNPSPRAYYKCSFAPTCPVKKKVQRSVKDPSVLVATYEGEHNHPHPSQAETTAPLVNQGVITNPTFFNKFMEDINTSSLQKDLVAKMVPSLSKNPSFAATVAQPSLEYFLEYDLQLLKWVLRGNISKVMPPGVRIYKQKTLTGETISATQSMDETNKSTPTTITDNTIHARLIKLSYSEKFEINLDEHYIKDSCEDILKNRSRQWRHKLKKIFESARSKEAARKIEVPELTPKNWNKLCDMWSDLEHKKRCQAKKINRSKLKCNHIMDSKAFVVAHAEIGEEHEGWNQTKLTSTKALITRLKKAGHLNKLKLTIESTMTIDEIVDAVLGKKSRYIKGLDYGSKPDITRATQRRAAELEDSIKKVKEKAATVQHDPQKH</sequence>
<dbReference type="InterPro" id="IPR003657">
    <property type="entry name" value="WRKY_dom"/>
</dbReference>
<dbReference type="GO" id="GO:0005634">
    <property type="term" value="C:nucleus"/>
    <property type="evidence" value="ECO:0007669"/>
    <property type="project" value="UniProtKB-SubCell"/>
</dbReference>
<dbReference type="Proteomes" id="UP000222542">
    <property type="component" value="Unassembled WGS sequence"/>
</dbReference>
<dbReference type="SUPFAM" id="SSF118290">
    <property type="entry name" value="WRKY DNA-binding domain"/>
    <property type="match status" value="1"/>
</dbReference>
<dbReference type="GO" id="GO:0043565">
    <property type="term" value="F:sequence-specific DNA binding"/>
    <property type="evidence" value="ECO:0007669"/>
    <property type="project" value="InterPro"/>
</dbReference>
<evidence type="ECO:0000256" key="5">
    <source>
        <dbReference type="ARBA" id="ARBA00023242"/>
    </source>
</evidence>
<organism evidence="8 9">
    <name type="scientific">Capsicum annuum</name>
    <name type="common">Capsicum pepper</name>
    <dbReference type="NCBI Taxonomy" id="4072"/>
    <lineage>
        <taxon>Eukaryota</taxon>
        <taxon>Viridiplantae</taxon>
        <taxon>Streptophyta</taxon>
        <taxon>Embryophyta</taxon>
        <taxon>Tracheophyta</taxon>
        <taxon>Spermatophyta</taxon>
        <taxon>Magnoliopsida</taxon>
        <taxon>eudicotyledons</taxon>
        <taxon>Gunneridae</taxon>
        <taxon>Pentapetalae</taxon>
        <taxon>asterids</taxon>
        <taxon>lamiids</taxon>
        <taxon>Solanales</taxon>
        <taxon>Solanaceae</taxon>
        <taxon>Solanoideae</taxon>
        <taxon>Capsiceae</taxon>
        <taxon>Capsicum</taxon>
    </lineage>
</organism>
<dbReference type="AlphaFoldDB" id="A0A2G2YXD9"/>
<keyword evidence="5" id="KW-0539">Nucleus</keyword>
<evidence type="ECO:0000256" key="3">
    <source>
        <dbReference type="ARBA" id="ARBA00023125"/>
    </source>
</evidence>
<evidence type="ECO:0000313" key="8">
    <source>
        <dbReference type="EMBL" id="PHT74383.1"/>
    </source>
</evidence>
<comment type="subcellular location">
    <subcellularLocation>
        <location evidence="1">Nucleus</location>
    </subcellularLocation>
</comment>
<dbReference type="Pfam" id="PF03106">
    <property type="entry name" value="WRKY"/>
    <property type="match status" value="1"/>
</dbReference>
<accession>A0A2G2YXD9</accession>
<evidence type="ECO:0000256" key="4">
    <source>
        <dbReference type="ARBA" id="ARBA00023163"/>
    </source>
</evidence>
<evidence type="ECO:0000313" key="9">
    <source>
        <dbReference type="Proteomes" id="UP000222542"/>
    </source>
</evidence>
<dbReference type="PANTHER" id="PTHR31429">
    <property type="entry name" value="WRKY TRANSCRIPTION FACTOR 36-RELATED"/>
    <property type="match status" value="1"/>
</dbReference>
<feature type="coiled-coil region" evidence="6">
    <location>
        <begin position="12"/>
        <end position="39"/>
    </location>
</feature>
<keyword evidence="6" id="KW-0175">Coiled coil</keyword>
<evidence type="ECO:0000256" key="2">
    <source>
        <dbReference type="ARBA" id="ARBA00023015"/>
    </source>
</evidence>
<feature type="domain" description="WRKY" evidence="7">
    <location>
        <begin position="91"/>
        <end position="157"/>
    </location>
</feature>